<keyword evidence="3" id="KW-0285">Flavoprotein</keyword>
<dbReference type="Gene3D" id="3.50.50.60">
    <property type="entry name" value="FAD/NAD(P)-binding domain"/>
    <property type="match status" value="2"/>
</dbReference>
<name>A0A917F8I1_9PROT</name>
<evidence type="ECO:0000256" key="6">
    <source>
        <dbReference type="SAM" id="MobiDB-lite"/>
    </source>
</evidence>
<sequence length="579" mass="63747">MNDTMIKTDIEADIIIIGAGLFGGLMAYELAKKADIHNKDLKIAMIDSGPVVDRVEAVQRFKKSPVKSGNSPYPKEPWAPIPSEEDPTDYYVQDGKGETDPLKRVAFGALYLRNVGGTSWHFTGHAERMYPQDFKLKTAYGRGEDWPISYETLEPYYARVEQAWGVSGNNTVVAPNPHPYPLPYTPLTYLDQQVDVAAHKLGDSVGPMPHCRNAVPYDGRPQCCGNASCRFICPIGAKYDGSVHVEKAQNLGAELYTNHVVRHIEVGADQQIDHIRFRNYEDPNNPVDGIAKAKLFILAAHGIESPRLLLMSKNEHAPHGVANSSDQVGRNLMSMVGINAGGYAPMPVYPYRGPVNATGAFWQLRNGEFRKDFASIATIIINGGFDPTNGPLNEADRAIKEGRFGTALRNQVFNTTATQVYFDNSVEVLPDPENRMTLAWDQLDDTGLPRPKISYKIDEYSVEGVYISWKRAWDMLWALGAKTDMYGDPLTKPTRKAFDAYVAKHGIASGAAMIAGTTRMGNDPKSSVVDPYCRSHDHNNLFIVGTGTYVTSGSVSPSLTAAAISVRSADHIFETFQHA</sequence>
<dbReference type="EMBL" id="BMHV01000005">
    <property type="protein sequence ID" value="GGF57858.1"/>
    <property type="molecule type" value="Genomic_DNA"/>
</dbReference>
<dbReference type="Proteomes" id="UP000632498">
    <property type="component" value="Unassembled WGS sequence"/>
</dbReference>
<dbReference type="RefSeq" id="WP_188662158.1">
    <property type="nucleotide sequence ID" value="NZ_BMHV01000005.1"/>
</dbReference>
<dbReference type="InterPro" id="IPR036188">
    <property type="entry name" value="FAD/NAD-bd_sf"/>
</dbReference>
<reference evidence="8" key="1">
    <citation type="journal article" date="2014" name="Int. J. Syst. Evol. Microbiol.">
        <title>Complete genome sequence of Corynebacterium casei LMG S-19264T (=DSM 44701T), isolated from a smear-ripened cheese.</title>
        <authorList>
            <consortium name="US DOE Joint Genome Institute (JGI-PGF)"/>
            <person name="Walter F."/>
            <person name="Albersmeier A."/>
            <person name="Kalinowski J."/>
            <person name="Ruckert C."/>
        </authorList>
    </citation>
    <scope>NUCLEOTIDE SEQUENCE</scope>
    <source>
        <strain evidence="8">CGMCC 1.15254</strain>
    </source>
</reference>
<dbReference type="PANTHER" id="PTHR42784:SF1">
    <property type="entry name" value="PYRANOSE 2-OXIDASE"/>
    <property type="match status" value="1"/>
</dbReference>
<evidence type="ECO:0000256" key="3">
    <source>
        <dbReference type="ARBA" id="ARBA00022630"/>
    </source>
</evidence>
<dbReference type="InterPro" id="IPR051473">
    <property type="entry name" value="P2Ox-like"/>
</dbReference>
<comment type="cofactor">
    <cofactor evidence="1">
        <name>FAD</name>
        <dbReference type="ChEBI" id="CHEBI:57692"/>
    </cofactor>
</comment>
<keyword evidence="9" id="KW-1185">Reference proteome</keyword>
<organism evidence="8 9">
    <name type="scientific">Terasakiella brassicae</name>
    <dbReference type="NCBI Taxonomy" id="1634917"/>
    <lineage>
        <taxon>Bacteria</taxon>
        <taxon>Pseudomonadati</taxon>
        <taxon>Pseudomonadota</taxon>
        <taxon>Alphaproteobacteria</taxon>
        <taxon>Rhodospirillales</taxon>
        <taxon>Terasakiellaceae</taxon>
        <taxon>Terasakiella</taxon>
    </lineage>
</organism>
<evidence type="ECO:0000256" key="2">
    <source>
        <dbReference type="ARBA" id="ARBA00010790"/>
    </source>
</evidence>
<gene>
    <name evidence="8" type="ORF">GCM10011332_09220</name>
</gene>
<evidence type="ECO:0000313" key="9">
    <source>
        <dbReference type="Proteomes" id="UP000632498"/>
    </source>
</evidence>
<dbReference type="GO" id="GO:0016614">
    <property type="term" value="F:oxidoreductase activity, acting on CH-OH group of donors"/>
    <property type="evidence" value="ECO:0007669"/>
    <property type="project" value="InterPro"/>
</dbReference>
<dbReference type="Pfam" id="PF05199">
    <property type="entry name" value="GMC_oxred_C"/>
    <property type="match status" value="1"/>
</dbReference>
<accession>A0A917F8I1</accession>
<dbReference type="SUPFAM" id="SSF51905">
    <property type="entry name" value="FAD/NAD(P)-binding domain"/>
    <property type="match status" value="1"/>
</dbReference>
<feature type="domain" description="Glucose-methanol-choline oxidoreductase C-terminal" evidence="7">
    <location>
        <begin position="430"/>
        <end position="564"/>
    </location>
</feature>
<dbReference type="PANTHER" id="PTHR42784">
    <property type="entry name" value="PYRANOSE 2-OXIDASE"/>
    <property type="match status" value="1"/>
</dbReference>
<evidence type="ECO:0000256" key="4">
    <source>
        <dbReference type="ARBA" id="ARBA00022827"/>
    </source>
</evidence>
<keyword evidence="5" id="KW-0560">Oxidoreductase</keyword>
<evidence type="ECO:0000256" key="1">
    <source>
        <dbReference type="ARBA" id="ARBA00001974"/>
    </source>
</evidence>
<evidence type="ECO:0000259" key="7">
    <source>
        <dbReference type="Pfam" id="PF05199"/>
    </source>
</evidence>
<keyword evidence="4" id="KW-0274">FAD</keyword>
<proteinExistence type="inferred from homology"/>
<reference evidence="8" key="2">
    <citation type="submission" date="2020-09" db="EMBL/GenBank/DDBJ databases">
        <authorList>
            <person name="Sun Q."/>
            <person name="Zhou Y."/>
        </authorList>
    </citation>
    <scope>NUCLEOTIDE SEQUENCE</scope>
    <source>
        <strain evidence="8">CGMCC 1.15254</strain>
    </source>
</reference>
<feature type="region of interest" description="Disordered" evidence="6">
    <location>
        <begin position="63"/>
        <end position="85"/>
    </location>
</feature>
<comment type="similarity">
    <text evidence="2">Belongs to the GMC oxidoreductase family.</text>
</comment>
<dbReference type="InterPro" id="IPR007867">
    <property type="entry name" value="GMC_OxRtase_C"/>
</dbReference>
<dbReference type="SUPFAM" id="SSF54373">
    <property type="entry name" value="FAD-linked reductases, C-terminal domain"/>
    <property type="match status" value="1"/>
</dbReference>
<evidence type="ECO:0000256" key="5">
    <source>
        <dbReference type="ARBA" id="ARBA00023002"/>
    </source>
</evidence>
<comment type="caution">
    <text evidence="8">The sequence shown here is derived from an EMBL/GenBank/DDBJ whole genome shotgun (WGS) entry which is preliminary data.</text>
</comment>
<protein>
    <submittedName>
        <fullName evidence="8">Choline dehydrogenase</fullName>
    </submittedName>
</protein>
<evidence type="ECO:0000313" key="8">
    <source>
        <dbReference type="EMBL" id="GGF57858.1"/>
    </source>
</evidence>
<dbReference type="AlphaFoldDB" id="A0A917F8I1"/>